<evidence type="ECO:0000313" key="2">
    <source>
        <dbReference type="Proteomes" id="UP000295741"/>
    </source>
</evidence>
<keyword evidence="2" id="KW-1185">Reference proteome</keyword>
<proteinExistence type="predicted"/>
<name>A0A4R6J1Z6_9BACT</name>
<organism evidence="1 2">
    <name type="scientific">Sediminibacterium goheungense</name>
    <dbReference type="NCBI Taxonomy" id="1086393"/>
    <lineage>
        <taxon>Bacteria</taxon>
        <taxon>Pseudomonadati</taxon>
        <taxon>Bacteroidota</taxon>
        <taxon>Chitinophagia</taxon>
        <taxon>Chitinophagales</taxon>
        <taxon>Chitinophagaceae</taxon>
        <taxon>Sediminibacterium</taxon>
    </lineage>
</organism>
<comment type="caution">
    <text evidence="1">The sequence shown here is derived from an EMBL/GenBank/DDBJ whole genome shotgun (WGS) entry which is preliminary data.</text>
</comment>
<dbReference type="AlphaFoldDB" id="A0A4R6J1Z6"/>
<gene>
    <name evidence="1" type="ORF">BC659_1316</name>
</gene>
<reference evidence="1 2" key="1">
    <citation type="submission" date="2019-03" db="EMBL/GenBank/DDBJ databases">
        <title>Genomic Encyclopedia of Archaeal and Bacterial Type Strains, Phase II (KMG-II): from individual species to whole genera.</title>
        <authorList>
            <person name="Goeker M."/>
        </authorList>
    </citation>
    <scope>NUCLEOTIDE SEQUENCE [LARGE SCALE GENOMIC DNA]</scope>
    <source>
        <strain evidence="1 2">DSM 28323</strain>
    </source>
</reference>
<dbReference type="EMBL" id="SNWP01000010">
    <property type="protein sequence ID" value="TDO29233.1"/>
    <property type="molecule type" value="Genomic_DNA"/>
</dbReference>
<dbReference type="OrthoDB" id="756036at2"/>
<dbReference type="RefSeq" id="WP_133473835.1">
    <property type="nucleotide sequence ID" value="NZ_SNWP01000010.1"/>
</dbReference>
<dbReference type="Proteomes" id="UP000295741">
    <property type="component" value="Unassembled WGS sequence"/>
</dbReference>
<sequence>MGELTDSVYKAVKEYLTQKTQTTLQDTLMIKYDYNHESCWNNLDAHGKRYIMKFVNAHQQIIHKTLLRRPQVSIFTFREPGDKLNKIKKWDNTIIIDSSRQLFTLLFQERCTCGSSILIMPDKTFVFYRSDSHSEIFNLTKNQIVALRNRN</sequence>
<accession>A0A4R6J1Z6</accession>
<protein>
    <submittedName>
        <fullName evidence="1">Uncharacterized protein</fullName>
    </submittedName>
</protein>
<evidence type="ECO:0000313" key="1">
    <source>
        <dbReference type="EMBL" id="TDO29233.1"/>
    </source>
</evidence>